<feature type="transmembrane region" description="Helical" evidence="1">
    <location>
        <begin position="248"/>
        <end position="266"/>
    </location>
</feature>
<feature type="transmembrane region" description="Helical" evidence="1">
    <location>
        <begin position="21"/>
        <end position="42"/>
    </location>
</feature>
<evidence type="ECO:0000256" key="1">
    <source>
        <dbReference type="SAM" id="Phobius"/>
    </source>
</evidence>
<keyword evidence="1" id="KW-1133">Transmembrane helix</keyword>
<feature type="transmembrane region" description="Helical" evidence="1">
    <location>
        <begin position="190"/>
        <end position="210"/>
    </location>
</feature>
<evidence type="ECO:0008006" key="3">
    <source>
        <dbReference type="Google" id="ProtNLM"/>
    </source>
</evidence>
<sequence length="290" mass="30844">MEEENRDQPRGHSSRQYNLLVFVNVVAFCFNVVITFLPSGVIGKSNEEVSNQYETIITPAGWAFGPIWAIIFILEAAFVIWQCLPTARGNPWILGIGFWFAAACILQGCWGIAFAAEKIVASAVLLLGIAASLAFACSELTKLRKSAEAPELSWGRYVVVWLPLGLHGGWTLAAGLVNVSLAVYVEGASAQAQLVVAAVSLGIAAVGGLVASRQMHAAYSLAVAWGLLAIGLNQATTRERLGEDTAQALEYTSVALAIVLALAALFKPHPCGPAKADIDNRTLLTQAIPR</sequence>
<reference evidence="2" key="1">
    <citation type="submission" date="2021-01" db="EMBL/GenBank/DDBJ databases">
        <authorList>
            <person name="Corre E."/>
            <person name="Pelletier E."/>
            <person name="Niang G."/>
            <person name="Scheremetjew M."/>
            <person name="Finn R."/>
            <person name="Kale V."/>
            <person name="Holt S."/>
            <person name="Cochrane G."/>
            <person name="Meng A."/>
            <person name="Brown T."/>
            <person name="Cohen L."/>
        </authorList>
    </citation>
    <scope>NUCLEOTIDE SEQUENCE</scope>
    <source>
        <strain evidence="2">CCMP1661</strain>
    </source>
</reference>
<dbReference type="PANTHER" id="PTHR33802">
    <property type="entry name" value="SI:CH211-161H7.5-RELATED"/>
    <property type="match status" value="1"/>
</dbReference>
<feature type="transmembrane region" description="Helical" evidence="1">
    <location>
        <begin position="93"/>
        <end position="113"/>
    </location>
</feature>
<dbReference type="AlphaFoldDB" id="A0A7S2V2F8"/>
<accession>A0A7S2V2F8</accession>
<organism evidence="2">
    <name type="scientific">Fibrocapsa japonica</name>
    <dbReference type="NCBI Taxonomy" id="94617"/>
    <lineage>
        <taxon>Eukaryota</taxon>
        <taxon>Sar</taxon>
        <taxon>Stramenopiles</taxon>
        <taxon>Ochrophyta</taxon>
        <taxon>Raphidophyceae</taxon>
        <taxon>Chattonellales</taxon>
        <taxon>Chattonellaceae</taxon>
        <taxon>Fibrocapsa</taxon>
    </lineage>
</organism>
<feature type="transmembrane region" description="Helical" evidence="1">
    <location>
        <begin position="119"/>
        <end position="137"/>
    </location>
</feature>
<keyword evidence="1" id="KW-0472">Membrane</keyword>
<dbReference type="PANTHER" id="PTHR33802:SF1">
    <property type="entry name" value="XK-RELATED PROTEIN"/>
    <property type="match status" value="1"/>
</dbReference>
<dbReference type="EMBL" id="HBHR01017949">
    <property type="protein sequence ID" value="CAD9869249.1"/>
    <property type="molecule type" value="Transcribed_RNA"/>
</dbReference>
<proteinExistence type="predicted"/>
<dbReference type="InterPro" id="IPR038330">
    <property type="entry name" value="TspO/MBR-related_sf"/>
</dbReference>
<feature type="transmembrane region" description="Helical" evidence="1">
    <location>
        <begin position="217"/>
        <end position="236"/>
    </location>
</feature>
<keyword evidence="1" id="KW-0812">Transmembrane</keyword>
<gene>
    <name evidence="2" type="ORF">FJAP1339_LOCUS9013</name>
</gene>
<protein>
    <recommendedName>
        <fullName evidence="3">Tryptophan-rich sensory protein</fullName>
    </recommendedName>
</protein>
<name>A0A7S2V2F8_9STRA</name>
<evidence type="ECO:0000313" key="2">
    <source>
        <dbReference type="EMBL" id="CAD9869249.1"/>
    </source>
</evidence>
<feature type="transmembrane region" description="Helical" evidence="1">
    <location>
        <begin position="158"/>
        <end position="184"/>
    </location>
</feature>
<feature type="transmembrane region" description="Helical" evidence="1">
    <location>
        <begin position="62"/>
        <end position="81"/>
    </location>
</feature>
<dbReference type="Gene3D" id="1.20.1260.100">
    <property type="entry name" value="TspO/MBR protein"/>
    <property type="match status" value="1"/>
</dbReference>